<accession>A0ACD5XGP9</accession>
<protein>
    <submittedName>
        <fullName evidence="1">Uncharacterized protein</fullName>
    </submittedName>
</protein>
<name>A0ACD5XGP9_AVESA</name>
<dbReference type="Proteomes" id="UP001732700">
    <property type="component" value="Chromosome 4D"/>
</dbReference>
<evidence type="ECO:0000313" key="2">
    <source>
        <dbReference type="Proteomes" id="UP001732700"/>
    </source>
</evidence>
<keyword evidence="2" id="KW-1185">Reference proteome</keyword>
<proteinExistence type="predicted"/>
<dbReference type="EnsemblPlants" id="AVESA.00010b.r2.4DG0786990.1">
    <property type="protein sequence ID" value="AVESA.00010b.r2.4DG0786990.1.CDS.1"/>
    <property type="gene ID" value="AVESA.00010b.r2.4DG0786990"/>
</dbReference>
<reference evidence="1" key="1">
    <citation type="submission" date="2021-05" db="EMBL/GenBank/DDBJ databases">
        <authorList>
            <person name="Scholz U."/>
            <person name="Mascher M."/>
            <person name="Fiebig A."/>
        </authorList>
    </citation>
    <scope>NUCLEOTIDE SEQUENCE [LARGE SCALE GENOMIC DNA]</scope>
</reference>
<sequence>MAEMVSSAIVGEAVSRIFSGITSRKDEDKSDETAVGPGLERLEMARIKMEAALETSDKWQITDASLLHWRKKLKRAAQDCDDEARRCEQLFLEEDAAKQVVRQSSFPKRVALATKAFVSSFLGPNSDHCSDSAAAVRRFERIADGATEFMRFVELGGTPRHHLFFDTLIGHIFAGKSLRYMVLHPGGKYLYFGIRPMGFEERGLEAMLSFIYEDCKEPKNNFRLGFMLRLSRSTDIIGTTVKCLRMVTPHFKSTADVVIKEITQLPTQDFSCLPPEAASANMEHWNQIHKTLTGWFRPDPLCCQGYRHGVVPFCRNSSGNGLRLSSILPEPVCEVFLQRYISLSEYNLPGSTTSCDVSSLKNFPPLKLGILFMPHDSLEDPKSTCEGSAIEAVDGEKQHLTHVNVHPDQLDEMLLPKAIDYLHHNVEATTYQICWRSNHGSAHLCVEKRSATRMLGASRASTRQGRNKSSKVLREMQQEQMKKVQWKQVAEDFLKLWVVRSSEKMQSTFSGWLKQLGKN</sequence>
<organism evidence="1 2">
    <name type="scientific">Avena sativa</name>
    <name type="common">Oat</name>
    <dbReference type="NCBI Taxonomy" id="4498"/>
    <lineage>
        <taxon>Eukaryota</taxon>
        <taxon>Viridiplantae</taxon>
        <taxon>Streptophyta</taxon>
        <taxon>Embryophyta</taxon>
        <taxon>Tracheophyta</taxon>
        <taxon>Spermatophyta</taxon>
        <taxon>Magnoliopsida</taxon>
        <taxon>Liliopsida</taxon>
        <taxon>Poales</taxon>
        <taxon>Poaceae</taxon>
        <taxon>BOP clade</taxon>
        <taxon>Pooideae</taxon>
        <taxon>Poodae</taxon>
        <taxon>Poeae</taxon>
        <taxon>Poeae Chloroplast Group 1 (Aveneae type)</taxon>
        <taxon>Aveninae</taxon>
        <taxon>Avena</taxon>
    </lineage>
</organism>
<evidence type="ECO:0000313" key="1">
    <source>
        <dbReference type="EnsemblPlants" id="AVESA.00010b.r2.4DG0786990.1.CDS.1"/>
    </source>
</evidence>
<reference evidence="1" key="2">
    <citation type="submission" date="2025-09" db="UniProtKB">
        <authorList>
            <consortium name="EnsemblPlants"/>
        </authorList>
    </citation>
    <scope>IDENTIFICATION</scope>
</reference>